<dbReference type="PROSITE" id="PS51840">
    <property type="entry name" value="C2_NT"/>
    <property type="match status" value="1"/>
</dbReference>
<proteinExistence type="predicted"/>
<evidence type="ECO:0000313" key="3">
    <source>
        <dbReference type="Proteomes" id="UP001150569"/>
    </source>
</evidence>
<gene>
    <name evidence="2" type="ORF">IWQ60_000829</name>
</gene>
<dbReference type="InterPro" id="IPR039931">
    <property type="entry name" value="EEIG1/2-like"/>
</dbReference>
<evidence type="ECO:0000259" key="1">
    <source>
        <dbReference type="PROSITE" id="PS51840"/>
    </source>
</evidence>
<protein>
    <recommendedName>
        <fullName evidence="1">C2 NT-type domain-containing protein</fullName>
    </recommendedName>
</protein>
<sequence>MQSLYHWFVSKQRLVTFDVRVTLHEIVNVPLVSGRFYVKWRIKCPNSPSGYTMKTPIAEHRVTWEEVLSKKVEMVIGKDGVLSPCELQLWVRQEMNQEKPRNLGVLNINLAEYAREGLTTHRYLLQESKSNSTIKITLRMKQTDGDDKYKTPPLTKQQLTSAMPDISRRTKPARLKTRKLMCQVHILK</sequence>
<dbReference type="Pfam" id="PF10358">
    <property type="entry name" value="NT-C2"/>
    <property type="match status" value="1"/>
</dbReference>
<dbReference type="OrthoDB" id="3365224at2759"/>
<comment type="caution">
    <text evidence="2">The sequence shown here is derived from an EMBL/GenBank/DDBJ whole genome shotgun (WGS) entry which is preliminary data.</text>
</comment>
<evidence type="ECO:0000313" key="2">
    <source>
        <dbReference type="EMBL" id="KAJ1929868.1"/>
    </source>
</evidence>
<dbReference type="PANTHER" id="PTHR21456">
    <property type="entry name" value="FAMILY WITH SEQUENCE SIMILARITY 102"/>
    <property type="match status" value="1"/>
</dbReference>
<dbReference type="Proteomes" id="UP001150569">
    <property type="component" value="Unassembled WGS sequence"/>
</dbReference>
<name>A0A9W8ALP1_9FUNG</name>
<keyword evidence="3" id="KW-1185">Reference proteome</keyword>
<dbReference type="EMBL" id="JANBPT010000022">
    <property type="protein sequence ID" value="KAJ1929868.1"/>
    <property type="molecule type" value="Genomic_DNA"/>
</dbReference>
<dbReference type="AlphaFoldDB" id="A0A9W8ALP1"/>
<accession>A0A9W8ALP1</accession>
<feature type="domain" description="C2 NT-type" evidence="1">
    <location>
        <begin position="7"/>
        <end position="142"/>
    </location>
</feature>
<dbReference type="PANTHER" id="PTHR21456:SF1">
    <property type="entry name" value="C2 NT-TYPE DOMAIN-CONTAINING PROTEIN"/>
    <property type="match status" value="1"/>
</dbReference>
<reference evidence="2" key="1">
    <citation type="submission" date="2022-07" db="EMBL/GenBank/DDBJ databases">
        <title>Phylogenomic reconstructions and comparative analyses of Kickxellomycotina fungi.</title>
        <authorList>
            <person name="Reynolds N.K."/>
            <person name="Stajich J.E."/>
            <person name="Barry K."/>
            <person name="Grigoriev I.V."/>
            <person name="Crous P."/>
            <person name="Smith M.E."/>
        </authorList>
    </citation>
    <scope>NUCLEOTIDE SEQUENCE</scope>
    <source>
        <strain evidence="2">RSA 861</strain>
    </source>
</reference>
<dbReference type="InterPro" id="IPR019448">
    <property type="entry name" value="NT-C2"/>
</dbReference>
<organism evidence="2 3">
    <name type="scientific">Tieghemiomyces parasiticus</name>
    <dbReference type="NCBI Taxonomy" id="78921"/>
    <lineage>
        <taxon>Eukaryota</taxon>
        <taxon>Fungi</taxon>
        <taxon>Fungi incertae sedis</taxon>
        <taxon>Zoopagomycota</taxon>
        <taxon>Kickxellomycotina</taxon>
        <taxon>Dimargaritomycetes</taxon>
        <taxon>Dimargaritales</taxon>
        <taxon>Dimargaritaceae</taxon>
        <taxon>Tieghemiomyces</taxon>
    </lineage>
</organism>